<dbReference type="RefSeq" id="WP_270113323.1">
    <property type="nucleotide sequence ID" value="NZ_BAAAOL010000017.1"/>
</dbReference>
<evidence type="ECO:0000259" key="2">
    <source>
        <dbReference type="Pfam" id="PF00656"/>
    </source>
</evidence>
<dbReference type="PROSITE" id="PS00018">
    <property type="entry name" value="EF_HAND_1"/>
    <property type="match status" value="1"/>
</dbReference>
<comment type="caution">
    <text evidence="3">The sequence shown here is derived from an EMBL/GenBank/DDBJ whole genome shotgun (WGS) entry which is preliminary data.</text>
</comment>
<dbReference type="InterPro" id="IPR052039">
    <property type="entry name" value="Caspase-related_regulators"/>
</dbReference>
<feature type="transmembrane region" description="Helical" evidence="1">
    <location>
        <begin position="536"/>
        <end position="554"/>
    </location>
</feature>
<feature type="transmembrane region" description="Helical" evidence="1">
    <location>
        <begin position="589"/>
        <end position="609"/>
    </location>
</feature>
<feature type="transmembrane region" description="Helical" evidence="1">
    <location>
        <begin position="503"/>
        <end position="524"/>
    </location>
</feature>
<proteinExistence type="predicted"/>
<dbReference type="Gene3D" id="1.25.10.10">
    <property type="entry name" value="Leucine-rich Repeat Variant"/>
    <property type="match status" value="1"/>
</dbReference>
<dbReference type="GO" id="GO:0004197">
    <property type="term" value="F:cysteine-type endopeptidase activity"/>
    <property type="evidence" value="ECO:0007669"/>
    <property type="project" value="InterPro"/>
</dbReference>
<keyword evidence="4" id="KW-1185">Reference proteome</keyword>
<evidence type="ECO:0000313" key="4">
    <source>
        <dbReference type="Proteomes" id="UP001144313"/>
    </source>
</evidence>
<dbReference type="SUPFAM" id="SSF52129">
    <property type="entry name" value="Caspase-like"/>
    <property type="match status" value="1"/>
</dbReference>
<dbReference type="InterPro" id="IPR011989">
    <property type="entry name" value="ARM-like"/>
</dbReference>
<dbReference type="AlphaFoldDB" id="A0A9W6GA14"/>
<dbReference type="InterPro" id="IPR011600">
    <property type="entry name" value="Pept_C14_caspase"/>
</dbReference>
<name>A0A9W6GA14_9ACTN</name>
<evidence type="ECO:0000313" key="3">
    <source>
        <dbReference type="EMBL" id="GLI42993.1"/>
    </source>
</evidence>
<organism evidence="3 4">
    <name type="scientific">Glycomyces algeriensis</name>
    <dbReference type="NCBI Taxonomy" id="256037"/>
    <lineage>
        <taxon>Bacteria</taxon>
        <taxon>Bacillati</taxon>
        <taxon>Actinomycetota</taxon>
        <taxon>Actinomycetes</taxon>
        <taxon>Glycomycetales</taxon>
        <taxon>Glycomycetaceae</taxon>
        <taxon>Glycomyces</taxon>
    </lineage>
</organism>
<dbReference type="Pfam" id="PF00656">
    <property type="entry name" value="Peptidase_C14"/>
    <property type="match status" value="1"/>
</dbReference>
<gene>
    <name evidence="3" type="ORF">GALLR39Z86_28430</name>
</gene>
<dbReference type="PANTHER" id="PTHR22576">
    <property type="entry name" value="MUCOSA ASSOCIATED LYMPHOID TISSUE LYMPHOMA TRANSLOCATION PROTEIN 1/PARACASPASE"/>
    <property type="match status" value="1"/>
</dbReference>
<dbReference type="EMBL" id="BSDT01000001">
    <property type="protein sequence ID" value="GLI42993.1"/>
    <property type="molecule type" value="Genomic_DNA"/>
</dbReference>
<dbReference type="InterPro" id="IPR029030">
    <property type="entry name" value="Caspase-like_dom_sf"/>
</dbReference>
<evidence type="ECO:0000256" key="1">
    <source>
        <dbReference type="SAM" id="Phobius"/>
    </source>
</evidence>
<dbReference type="PANTHER" id="PTHR22576:SF37">
    <property type="entry name" value="MUCOSA-ASSOCIATED LYMPHOID TISSUE LYMPHOMA TRANSLOCATION PROTEIN 1"/>
    <property type="match status" value="1"/>
</dbReference>
<feature type="domain" description="Peptidase C14 caspase" evidence="2">
    <location>
        <begin position="135"/>
        <end position="363"/>
    </location>
</feature>
<dbReference type="InterPro" id="IPR018247">
    <property type="entry name" value="EF_Hand_1_Ca_BS"/>
</dbReference>
<keyword evidence="1" id="KW-0812">Transmembrane</keyword>
<dbReference type="GO" id="GO:0006508">
    <property type="term" value="P:proteolysis"/>
    <property type="evidence" value="ECO:0007669"/>
    <property type="project" value="InterPro"/>
</dbReference>
<keyword evidence="1" id="KW-0472">Membrane</keyword>
<accession>A0A9W6GA14</accession>
<dbReference type="NCBIfam" id="NF047832">
    <property type="entry name" value="caspase_w_EACC1"/>
    <property type="match status" value="1"/>
</dbReference>
<dbReference type="Gene3D" id="3.40.50.1460">
    <property type="match status" value="1"/>
</dbReference>
<keyword evidence="1" id="KW-1133">Transmembrane helix</keyword>
<protein>
    <recommendedName>
        <fullName evidence="2">Peptidase C14 caspase domain-containing protein</fullName>
    </recommendedName>
</protein>
<reference evidence="3" key="1">
    <citation type="submission" date="2022-12" db="EMBL/GenBank/DDBJ databases">
        <title>Reference genome sequencing for broad-spectrum identification of bacterial and archaeal isolates by mass spectrometry.</title>
        <authorList>
            <person name="Sekiguchi Y."/>
            <person name="Tourlousse D.M."/>
        </authorList>
    </citation>
    <scope>NUCLEOTIDE SEQUENCE</scope>
    <source>
        <strain evidence="3">LLR39Z86</strain>
    </source>
</reference>
<dbReference type="Proteomes" id="UP001144313">
    <property type="component" value="Unassembled WGS sequence"/>
</dbReference>
<sequence>MQESTPSKIHVQISLVGTGVSSAPPVDFAHTVKTELTGGGMSQIEEAPAQPEPQGAKVIGEIIAVASVLLLAGDVYGKSESLVRALRQLQALAANTGRLLRVRMAGEEIDLSRQTAEQIAARVRSKLAGTSSGARKALIIANSKFHDTRLARLRAPSRDAEALSKVLGTPAVGGFDVELLKDADETTIRRRIDDFFSERRYDDLLLLHFSGHGIKDQNGHLHLAARDTDMRRLSSTAVPSNFIRDRIDHSASQRIVLILDCCYSGAFPAGAQHRGGTDVSVADTFGAGRGHVVLTASSATEYAFEGDTIAQDEGKPSFFTGALVEGIESGDADLDSDGVIGVDELYEYVHQAVRLRTPAQIPMKSGRVEGELVIAKSNRAPRLPEHIVADSQSAHAMVRAQAVEELRRLSESTQTGLKAAVIAELARMRDTDDSLNVRRAAANAIGEREPRAVPMNPIPQPPPYPPMHAPVSPPLVSMSPTMPTMAAATHESNPIAQRSLRTAGWMLVGTSMFSLIFSFVAFGLNNVREPHSYTTNLGVALILLFLPMLVPGIMLVSAPRTRGPRIFGLVCVCAQGAVGLLWIGSGPVYFLVGGVPCIAACTYGALLILRIPAIRKGPEFIAVN</sequence>